<dbReference type="InterPro" id="IPR000456">
    <property type="entry name" value="Ribosomal_bL17"/>
</dbReference>
<comment type="similarity">
    <text evidence="1">Belongs to the bacterial ribosomal protein bL17 family.</text>
</comment>
<dbReference type="GO" id="GO:0003735">
    <property type="term" value="F:structural constituent of ribosome"/>
    <property type="evidence" value="ECO:0007669"/>
    <property type="project" value="InterPro"/>
</dbReference>
<sequence length="74" mass="8577">MRHGWKFRRLGRDTVHRRALLKNLATALIKHERIVTTLAKAKELRRVGDKMITLGKRNTPGSRAEAECWMRVGI</sequence>
<evidence type="ECO:0000256" key="5">
    <source>
        <dbReference type="ARBA" id="ARBA00035413"/>
    </source>
</evidence>
<evidence type="ECO:0000256" key="1">
    <source>
        <dbReference type="ARBA" id="ARBA00008777"/>
    </source>
</evidence>
<dbReference type="Gene3D" id="3.90.1030.10">
    <property type="entry name" value="Ribosomal protein L17"/>
    <property type="match status" value="1"/>
</dbReference>
<proteinExistence type="inferred from homology"/>
<evidence type="ECO:0000256" key="3">
    <source>
        <dbReference type="ARBA" id="ARBA00023274"/>
    </source>
</evidence>
<dbReference type="PANTHER" id="PTHR14413">
    <property type="entry name" value="RIBOSOMAL PROTEIN L17"/>
    <property type="match status" value="1"/>
</dbReference>
<name>A0AA35WGX8_GEOBA</name>
<dbReference type="GO" id="GO:0006412">
    <property type="term" value="P:translation"/>
    <property type="evidence" value="ECO:0007669"/>
    <property type="project" value="InterPro"/>
</dbReference>
<keyword evidence="2 6" id="KW-0689">Ribosomal protein</keyword>
<keyword evidence="3" id="KW-0687">Ribonucleoprotein</keyword>
<dbReference type="AlphaFoldDB" id="A0AA35WGX8"/>
<dbReference type="InterPro" id="IPR047859">
    <property type="entry name" value="Ribosomal_bL17_CS"/>
</dbReference>
<evidence type="ECO:0000313" key="6">
    <source>
        <dbReference type="EMBL" id="CAI8013242.1"/>
    </source>
</evidence>
<comment type="caution">
    <text evidence="6">The sequence shown here is derived from an EMBL/GenBank/DDBJ whole genome shotgun (WGS) entry which is preliminary data.</text>
</comment>
<organism evidence="6 7">
    <name type="scientific">Geodia barretti</name>
    <name type="common">Barrett's horny sponge</name>
    <dbReference type="NCBI Taxonomy" id="519541"/>
    <lineage>
        <taxon>Eukaryota</taxon>
        <taxon>Metazoa</taxon>
        <taxon>Porifera</taxon>
        <taxon>Demospongiae</taxon>
        <taxon>Heteroscleromorpha</taxon>
        <taxon>Tetractinellida</taxon>
        <taxon>Astrophorina</taxon>
        <taxon>Geodiidae</taxon>
        <taxon>Geodia</taxon>
    </lineage>
</organism>
<evidence type="ECO:0000313" key="7">
    <source>
        <dbReference type="Proteomes" id="UP001174909"/>
    </source>
</evidence>
<accession>A0AA35WGX8</accession>
<dbReference type="InterPro" id="IPR036373">
    <property type="entry name" value="Ribosomal_bL17_sf"/>
</dbReference>
<dbReference type="PANTHER" id="PTHR14413:SF16">
    <property type="entry name" value="LARGE RIBOSOMAL SUBUNIT PROTEIN BL17M"/>
    <property type="match status" value="1"/>
</dbReference>
<evidence type="ECO:0000256" key="2">
    <source>
        <dbReference type="ARBA" id="ARBA00022980"/>
    </source>
</evidence>
<dbReference type="SUPFAM" id="SSF64263">
    <property type="entry name" value="Prokaryotic ribosomal protein L17"/>
    <property type="match status" value="1"/>
</dbReference>
<reference evidence="6" key="1">
    <citation type="submission" date="2023-03" db="EMBL/GenBank/DDBJ databases">
        <authorList>
            <person name="Steffen K."/>
            <person name="Cardenas P."/>
        </authorList>
    </citation>
    <scope>NUCLEOTIDE SEQUENCE</scope>
</reference>
<protein>
    <recommendedName>
        <fullName evidence="4">Large ribosomal subunit protein bL17m</fullName>
    </recommendedName>
    <alternativeName>
        <fullName evidence="5">39S ribosomal protein L17, mitochondrial</fullName>
    </alternativeName>
</protein>
<dbReference type="EMBL" id="CASHTH010001248">
    <property type="protein sequence ID" value="CAI8013242.1"/>
    <property type="molecule type" value="Genomic_DNA"/>
</dbReference>
<keyword evidence="7" id="KW-1185">Reference proteome</keyword>
<gene>
    <name evidence="6" type="ORF">GBAR_LOCUS8424</name>
</gene>
<dbReference type="Pfam" id="PF01196">
    <property type="entry name" value="Ribosomal_L17"/>
    <property type="match status" value="1"/>
</dbReference>
<dbReference type="GO" id="GO:0005762">
    <property type="term" value="C:mitochondrial large ribosomal subunit"/>
    <property type="evidence" value="ECO:0007669"/>
    <property type="project" value="TreeGrafter"/>
</dbReference>
<dbReference type="PROSITE" id="PS01167">
    <property type="entry name" value="RIBOSOMAL_L17"/>
    <property type="match status" value="1"/>
</dbReference>
<dbReference type="Proteomes" id="UP001174909">
    <property type="component" value="Unassembled WGS sequence"/>
</dbReference>
<evidence type="ECO:0000256" key="4">
    <source>
        <dbReference type="ARBA" id="ARBA00035290"/>
    </source>
</evidence>